<accession>A0A424W4T5</accession>
<evidence type="ECO:0000313" key="4">
    <source>
        <dbReference type="Proteomes" id="UP000285324"/>
    </source>
</evidence>
<feature type="compositionally biased region" description="Low complexity" evidence="1">
    <location>
        <begin position="28"/>
        <end position="41"/>
    </location>
</feature>
<evidence type="ECO:0000256" key="2">
    <source>
        <dbReference type="SAM" id="SignalP"/>
    </source>
</evidence>
<name>A0A424W4T5_ALCXX</name>
<gene>
    <name evidence="3" type="ORF">DY367_28620</name>
</gene>
<proteinExistence type="predicted"/>
<dbReference type="AlphaFoldDB" id="A0A424W4T5"/>
<organism evidence="3 4">
    <name type="scientific">Alcaligenes xylosoxydans xylosoxydans</name>
    <name type="common">Achromobacter xylosoxidans</name>
    <dbReference type="NCBI Taxonomy" id="85698"/>
    <lineage>
        <taxon>Bacteria</taxon>
        <taxon>Pseudomonadati</taxon>
        <taxon>Pseudomonadota</taxon>
        <taxon>Betaproteobacteria</taxon>
        <taxon>Burkholderiales</taxon>
        <taxon>Alcaligenaceae</taxon>
        <taxon>Achromobacter</taxon>
    </lineage>
</organism>
<feature type="non-terminal residue" evidence="3">
    <location>
        <position position="82"/>
    </location>
</feature>
<protein>
    <submittedName>
        <fullName evidence="3">Lytic murein transglycosylase</fullName>
    </submittedName>
</protein>
<comment type="caution">
    <text evidence="3">The sequence shown here is derived from an EMBL/GenBank/DDBJ whole genome shotgun (WGS) entry which is preliminary data.</text>
</comment>
<feature type="region of interest" description="Disordered" evidence="1">
    <location>
        <begin position="28"/>
        <end position="82"/>
    </location>
</feature>
<reference evidence="3 4" key="1">
    <citation type="submission" date="2018-08" db="EMBL/GenBank/DDBJ databases">
        <title>Achromobacter xylosoxidans Genome sequencing and assembly.</title>
        <authorList>
            <person name="Wang R."/>
            <person name="Rensing C."/>
            <person name="Li Y."/>
        </authorList>
    </citation>
    <scope>NUCLEOTIDE SEQUENCE [LARGE SCALE GENOMIC DNA]</scope>
    <source>
        <strain evidence="3 4">GD003A</strain>
    </source>
</reference>
<dbReference type="Proteomes" id="UP000285324">
    <property type="component" value="Unassembled WGS sequence"/>
</dbReference>
<keyword evidence="2" id="KW-0732">Signal</keyword>
<feature type="signal peptide" evidence="2">
    <location>
        <begin position="1"/>
        <end position="32"/>
    </location>
</feature>
<evidence type="ECO:0000256" key="1">
    <source>
        <dbReference type="SAM" id="MobiDB-lite"/>
    </source>
</evidence>
<sequence length="82" mass="8291">MRQRSVRLRIDTFSRVLLAAAVTAAAAGAAQAQGPASATGSRAQPAVPVQTLPALTPKRSFDDTPAPAANTPAAPVDDRAGQ</sequence>
<feature type="chain" id="PRO_5019048708" evidence="2">
    <location>
        <begin position="33"/>
        <end position="82"/>
    </location>
</feature>
<evidence type="ECO:0000313" key="3">
    <source>
        <dbReference type="EMBL" id="RPJ88299.1"/>
    </source>
</evidence>
<dbReference type="EMBL" id="QVXO01000070">
    <property type="protein sequence ID" value="RPJ88299.1"/>
    <property type="molecule type" value="Genomic_DNA"/>
</dbReference>
<feature type="compositionally biased region" description="Low complexity" evidence="1">
    <location>
        <begin position="63"/>
        <end position="75"/>
    </location>
</feature>